<dbReference type="SUPFAM" id="SSF56219">
    <property type="entry name" value="DNase I-like"/>
    <property type="match status" value="1"/>
</dbReference>
<gene>
    <name evidence="1" type="ORF">HOLleu_01468</name>
</gene>
<comment type="caution">
    <text evidence="1">The sequence shown here is derived from an EMBL/GenBank/DDBJ whole genome shotgun (WGS) entry which is preliminary data.</text>
</comment>
<dbReference type="Proteomes" id="UP001152320">
    <property type="component" value="Chromosome 1"/>
</dbReference>
<sequence length="260" mass="28992">MFSICNLNVNGLRDPAKRSRVIQFLKIHAFEITCLQETHFTDEGDVSSFQKEWGGLFFASCSNSPRSCGTGICFSPSFMESVSQVRADQRGRIFSVLVSPPMSPVFRMEHVGKGLKSRLDRIYAPSGFVVAKVSALNFPLSDHKPVVVSFTAMGGASVGGRGVWKCNVSVLHDQMFVNDFTHYFHLWQTLKPGFDSIIDWWENVKDRAKRLIIRHSVRLAQARRARLQVLQRACDRATEKELDGLLGGGCSVQGALPGRL</sequence>
<keyword evidence="2" id="KW-1185">Reference proteome</keyword>
<name>A0A9Q1CR17_HOLLE</name>
<proteinExistence type="predicted"/>
<dbReference type="OrthoDB" id="8961218at2759"/>
<dbReference type="InterPro" id="IPR036691">
    <property type="entry name" value="Endo/exonu/phosph_ase_sf"/>
</dbReference>
<dbReference type="EMBL" id="JAIZAY010000001">
    <property type="protein sequence ID" value="KAJ8048949.1"/>
    <property type="molecule type" value="Genomic_DNA"/>
</dbReference>
<accession>A0A9Q1CR17</accession>
<dbReference type="Gene3D" id="3.60.10.10">
    <property type="entry name" value="Endonuclease/exonuclease/phosphatase"/>
    <property type="match status" value="1"/>
</dbReference>
<organism evidence="1 2">
    <name type="scientific">Holothuria leucospilota</name>
    <name type="common">Black long sea cucumber</name>
    <name type="synonym">Mertensiothuria leucospilota</name>
    <dbReference type="NCBI Taxonomy" id="206669"/>
    <lineage>
        <taxon>Eukaryota</taxon>
        <taxon>Metazoa</taxon>
        <taxon>Echinodermata</taxon>
        <taxon>Eleutherozoa</taxon>
        <taxon>Echinozoa</taxon>
        <taxon>Holothuroidea</taxon>
        <taxon>Aspidochirotacea</taxon>
        <taxon>Aspidochirotida</taxon>
        <taxon>Holothuriidae</taxon>
        <taxon>Holothuria</taxon>
    </lineage>
</organism>
<dbReference type="AlphaFoldDB" id="A0A9Q1CR17"/>
<protein>
    <recommendedName>
        <fullName evidence="3">Pol-like protein</fullName>
    </recommendedName>
</protein>
<reference evidence="1" key="1">
    <citation type="submission" date="2021-10" db="EMBL/GenBank/DDBJ databases">
        <title>Tropical sea cucumber genome reveals ecological adaptation and Cuvierian tubules defense mechanism.</title>
        <authorList>
            <person name="Chen T."/>
        </authorList>
    </citation>
    <scope>NUCLEOTIDE SEQUENCE</scope>
    <source>
        <strain evidence="1">Nanhai2018</strain>
        <tissue evidence="1">Muscle</tissue>
    </source>
</reference>
<evidence type="ECO:0000313" key="2">
    <source>
        <dbReference type="Proteomes" id="UP001152320"/>
    </source>
</evidence>
<evidence type="ECO:0008006" key="3">
    <source>
        <dbReference type="Google" id="ProtNLM"/>
    </source>
</evidence>
<evidence type="ECO:0000313" key="1">
    <source>
        <dbReference type="EMBL" id="KAJ8048949.1"/>
    </source>
</evidence>